<dbReference type="InterPro" id="IPR013126">
    <property type="entry name" value="Hsp_70_fam"/>
</dbReference>
<organism evidence="4 5">
    <name type="scientific">Fusarium oxysporum f. sp. conglutinans</name>
    <dbReference type="NCBI Taxonomy" id="100902"/>
    <lineage>
        <taxon>Eukaryota</taxon>
        <taxon>Fungi</taxon>
        <taxon>Dikarya</taxon>
        <taxon>Ascomycota</taxon>
        <taxon>Pezizomycotina</taxon>
        <taxon>Sordariomycetes</taxon>
        <taxon>Hypocreomycetidae</taxon>
        <taxon>Hypocreales</taxon>
        <taxon>Nectriaceae</taxon>
        <taxon>Fusarium</taxon>
        <taxon>Fusarium oxysporum species complex</taxon>
    </lineage>
</organism>
<protein>
    <recommendedName>
        <fullName evidence="3">Alpha/beta hydrolase fold-3 domain-containing protein</fullName>
    </recommendedName>
</protein>
<evidence type="ECO:0000256" key="2">
    <source>
        <dbReference type="ARBA" id="ARBA00022840"/>
    </source>
</evidence>
<dbReference type="Gene3D" id="3.40.50.1820">
    <property type="entry name" value="alpha/beta hydrolase"/>
    <property type="match status" value="1"/>
</dbReference>
<dbReference type="Gene3D" id="3.30.420.40">
    <property type="match status" value="2"/>
</dbReference>
<dbReference type="InterPro" id="IPR029058">
    <property type="entry name" value="AB_hydrolase_fold"/>
</dbReference>
<evidence type="ECO:0000256" key="1">
    <source>
        <dbReference type="ARBA" id="ARBA00022741"/>
    </source>
</evidence>
<dbReference type="GO" id="GO:0005524">
    <property type="term" value="F:ATP binding"/>
    <property type="evidence" value="ECO:0007669"/>
    <property type="project" value="UniProtKB-KW"/>
</dbReference>
<dbReference type="GO" id="GO:0016787">
    <property type="term" value="F:hydrolase activity"/>
    <property type="evidence" value="ECO:0007669"/>
    <property type="project" value="InterPro"/>
</dbReference>
<dbReference type="EMBL" id="JACDXP010000015">
    <property type="protein sequence ID" value="KAF6514524.1"/>
    <property type="molecule type" value="Genomic_DNA"/>
</dbReference>
<name>A0A8H6GA97_FUSOX</name>
<dbReference type="GO" id="GO:0140662">
    <property type="term" value="F:ATP-dependent protein folding chaperone"/>
    <property type="evidence" value="ECO:0007669"/>
    <property type="project" value="InterPro"/>
</dbReference>
<reference evidence="4 5" key="1">
    <citation type="journal article" date="2020" name="bioRxiv">
        <title>A chromosome-scale genome assembly for the Fusarium oxysporum strain Fo5176 to establish a model Arabidopsis-fungal pathosystem.</title>
        <authorList>
            <person name="Fokkens L."/>
            <person name="Guo L."/>
            <person name="Dora S."/>
            <person name="Wang B."/>
            <person name="Ye K."/>
            <person name="Sanchez-Rodriguez C."/>
            <person name="Croll D."/>
        </authorList>
    </citation>
    <scope>NUCLEOTIDE SEQUENCE [LARGE SCALE GENOMIC DNA]</scope>
    <source>
        <strain evidence="4 5">Fo5176</strain>
    </source>
</reference>
<accession>A0A8H6GA97</accession>
<feature type="domain" description="Alpha/beta hydrolase fold-3" evidence="3">
    <location>
        <begin position="629"/>
        <end position="743"/>
    </location>
</feature>
<keyword evidence="2" id="KW-0067">ATP-binding</keyword>
<dbReference type="Gene3D" id="3.90.640.10">
    <property type="entry name" value="Actin, Chain A, domain 4"/>
    <property type="match status" value="1"/>
</dbReference>
<dbReference type="AlphaFoldDB" id="A0A8H6GA97"/>
<dbReference type="Proteomes" id="UP000593570">
    <property type="component" value="Unassembled WGS sequence"/>
</dbReference>
<comment type="caution">
    <text evidence="4">The sequence shown here is derived from an EMBL/GenBank/DDBJ whole genome shotgun (WGS) entry which is preliminary data.</text>
</comment>
<keyword evidence="1" id="KW-0547">Nucleotide-binding</keyword>
<dbReference type="SUPFAM" id="SSF53474">
    <property type="entry name" value="alpha/beta-Hydrolases"/>
    <property type="match status" value="1"/>
</dbReference>
<dbReference type="Pfam" id="PF07859">
    <property type="entry name" value="Abhydrolase_3"/>
    <property type="match status" value="1"/>
</dbReference>
<evidence type="ECO:0000313" key="4">
    <source>
        <dbReference type="EMBL" id="KAF6514524.1"/>
    </source>
</evidence>
<dbReference type="InterPro" id="IPR013094">
    <property type="entry name" value="AB_hydrolase_3"/>
</dbReference>
<proteinExistence type="predicted"/>
<dbReference type="PANTHER" id="PTHR14187">
    <property type="entry name" value="ALPHA KINASE/ELONGATION FACTOR 2 KINASE"/>
    <property type="match status" value="1"/>
</dbReference>
<dbReference type="SUPFAM" id="SSF53067">
    <property type="entry name" value="Actin-like ATPase domain"/>
    <property type="match status" value="2"/>
</dbReference>
<gene>
    <name evidence="4" type="ORF">HZS61_005658</name>
</gene>
<dbReference type="InterPro" id="IPR043129">
    <property type="entry name" value="ATPase_NBD"/>
</dbReference>
<evidence type="ECO:0000259" key="3">
    <source>
        <dbReference type="Pfam" id="PF07859"/>
    </source>
</evidence>
<dbReference type="CDD" id="cd10170">
    <property type="entry name" value="ASKHA_NBD_HSP70"/>
    <property type="match status" value="1"/>
</dbReference>
<sequence>MLAVRNRTKLIVGIDYGTTYSGLSFALSNAADFKDIHPWTKYPGSSTHIAEHCHKAPSWVAFKDENPDLDENAWGYQIEPGMKTYAWTKLLLDDQALATEYDDPDLNKAAGNGLMRLPSGRTAKDVVTEYLKGMHSMYKKAVIEKIGEDKLEDLPVDFWLTVPATWSERAKLITRAAALDAGFASRPIDRLSLITEPDAAAHMALKSSIHHVEDLIDVGTGVMVCDLGGGTVDITTSEVVRKSPSLKLREIAIGAGGKCGGTFVDRNLYKLLSERFGTAFTDLGPQHVGPGSQFMDQFEMHKRDFSLDTPSRKSYKVTLPMRRLVVTPEIEKYYDPDFNWVLLSKDDMKSLFDLVIDVILKLVKDQVDQVKRDNEPRIKTMCLVGGFGSLPYVKERLLEWCSEQEIRLTTPWTGAWAAVVCGAVLRGVEGSMSKQKKCRRHYGHTMSRTYDPAVHFNFDENKRRLWNDPWTKEQNLSGFMNWEIAKGALLDDDTEISTSFYSHFSEYFDGKHTHDLFSCSLDEAPETIENERIEKVGEVLYTIDGIDKTKIKSIQDANGIHWYQLLLTLTIRLSDDEHFLKLLRMVTSLFSSLKGYTYKTIPYKSGPNGDIVFDVVYPEEADGSPMTVLIHIHGGFLIVGDRYSFAPYWLLNAATARRWIFVSPDYRLVPESTAHASLDDSIDAYNWVRSSLADAIGHPIGPVLLSGSSAGGYLALTTANAVEHKPDALLLIYGMLDAAGPRYTTPGTNIWGAPPFDTASVLSQFPRTKQNDDRKAISGYPPPENFQQDPRFQVASALHIDALFPDYMTGVEGLSREIASKGIDAIPDEHRRLFPLSFGDLARIPRTFLLHGVNDSAVTVDCSFVAEKKLREAGVEVVKDFPENAEHGFDVRTGNVDVEKAEADGIPNIESLRNVIRFLVSSVKK</sequence>
<evidence type="ECO:0000313" key="5">
    <source>
        <dbReference type="Proteomes" id="UP000593570"/>
    </source>
</evidence>
<dbReference type="PANTHER" id="PTHR14187:SF81">
    <property type="entry name" value="HSP70 FAMILY PROTEIN (AFU_ORTHOLOGUE AFUA_4G14040)"/>
    <property type="match status" value="1"/>
</dbReference>
<dbReference type="Pfam" id="PF00012">
    <property type="entry name" value="HSP70"/>
    <property type="match status" value="1"/>
</dbReference>